<dbReference type="PANTHER" id="PTHR30146:SF109">
    <property type="entry name" value="HTH-TYPE TRANSCRIPTIONAL REGULATOR GALS"/>
    <property type="match status" value="1"/>
</dbReference>
<evidence type="ECO:0000256" key="1">
    <source>
        <dbReference type="ARBA" id="ARBA00023015"/>
    </source>
</evidence>
<dbReference type="SMART" id="SM00354">
    <property type="entry name" value="HTH_LACI"/>
    <property type="match status" value="1"/>
</dbReference>
<keyword evidence="3" id="KW-0804">Transcription</keyword>
<feature type="domain" description="HTH lacI-type" evidence="4">
    <location>
        <begin position="10"/>
        <end position="64"/>
    </location>
</feature>
<organism evidence="5 6">
    <name type="scientific">Alginatibacterium sediminis</name>
    <dbReference type="NCBI Taxonomy" id="2164068"/>
    <lineage>
        <taxon>Bacteria</taxon>
        <taxon>Pseudomonadati</taxon>
        <taxon>Pseudomonadota</taxon>
        <taxon>Gammaproteobacteria</taxon>
        <taxon>Alteromonadales</taxon>
        <taxon>Alteromonadaceae</taxon>
        <taxon>Alginatibacterium</taxon>
    </lineage>
</organism>
<dbReference type="EMBL" id="RAQO01000004">
    <property type="protein sequence ID" value="RKF19679.1"/>
    <property type="molecule type" value="Genomic_DNA"/>
</dbReference>
<keyword evidence="2 5" id="KW-0238">DNA-binding</keyword>
<dbReference type="SUPFAM" id="SSF53822">
    <property type="entry name" value="Periplasmic binding protein-like I"/>
    <property type="match status" value="1"/>
</dbReference>
<reference evidence="5 6" key="1">
    <citation type="submission" date="2018-09" db="EMBL/GenBank/DDBJ databases">
        <authorList>
            <person name="Wang Z."/>
        </authorList>
    </citation>
    <scope>NUCLEOTIDE SEQUENCE [LARGE SCALE GENOMIC DNA]</scope>
    <source>
        <strain evidence="5 6">ALS 81</strain>
    </source>
</reference>
<dbReference type="CDD" id="cd20009">
    <property type="entry name" value="PBP1_RafR-like"/>
    <property type="match status" value="1"/>
</dbReference>
<sequence>MKQSGTGQRPTLKTIAQLSGLAVTTVSRALKDAPDLSDDTKKRIRAIAQEIGYVPDRAGVRLKTGRNHVIAVVLSTSENISDLIGQMVSFLTSALSQGPYHLQVIPDLPTQDAMEAVKYLVQTQSADAIILERTQVHDPRVAYLMQQKVPFVTFGRTAWAEQHPYFDFDNYAFAKLAAEHLYQRKREHLLMIAPPVEHQYTEHLVCGAKDLAASYDKGFTVLESANNDDLESKIMDEVVAHIRRYPQTDGIICASTTASLASVKALDKLKLKLGKDIDLFTKNSSPFLSYFRPEIFTAKEDIESAGNFLAEAAIQAIEKPELAPMQKIICASVG</sequence>
<evidence type="ECO:0000313" key="6">
    <source>
        <dbReference type="Proteomes" id="UP000286482"/>
    </source>
</evidence>
<dbReference type="Gene3D" id="1.10.260.40">
    <property type="entry name" value="lambda repressor-like DNA-binding domains"/>
    <property type="match status" value="1"/>
</dbReference>
<dbReference type="CDD" id="cd01392">
    <property type="entry name" value="HTH_LacI"/>
    <property type="match status" value="1"/>
</dbReference>
<dbReference type="Proteomes" id="UP000286482">
    <property type="component" value="Unassembled WGS sequence"/>
</dbReference>
<proteinExistence type="predicted"/>
<dbReference type="GO" id="GO:0003700">
    <property type="term" value="F:DNA-binding transcription factor activity"/>
    <property type="evidence" value="ECO:0007669"/>
    <property type="project" value="TreeGrafter"/>
</dbReference>
<dbReference type="AlphaFoldDB" id="A0A420EG46"/>
<evidence type="ECO:0000313" key="5">
    <source>
        <dbReference type="EMBL" id="RKF19679.1"/>
    </source>
</evidence>
<name>A0A420EG46_9ALTE</name>
<gene>
    <name evidence="5" type="ORF">DBZ36_04215</name>
</gene>
<keyword evidence="6" id="KW-1185">Reference proteome</keyword>
<accession>A0A420EG46</accession>
<protein>
    <submittedName>
        <fullName evidence="5">LacI family DNA-binding transcriptional regulator</fullName>
    </submittedName>
</protein>
<dbReference type="PROSITE" id="PS50932">
    <property type="entry name" value="HTH_LACI_2"/>
    <property type="match status" value="1"/>
</dbReference>
<dbReference type="SUPFAM" id="SSF47413">
    <property type="entry name" value="lambda repressor-like DNA-binding domains"/>
    <property type="match status" value="1"/>
</dbReference>
<dbReference type="InterPro" id="IPR000843">
    <property type="entry name" value="HTH_LacI"/>
</dbReference>
<keyword evidence="1" id="KW-0805">Transcription regulation</keyword>
<comment type="caution">
    <text evidence="5">The sequence shown here is derived from an EMBL/GenBank/DDBJ whole genome shotgun (WGS) entry which is preliminary data.</text>
</comment>
<evidence type="ECO:0000256" key="3">
    <source>
        <dbReference type="ARBA" id="ARBA00023163"/>
    </source>
</evidence>
<dbReference type="Pfam" id="PF13407">
    <property type="entry name" value="Peripla_BP_4"/>
    <property type="match status" value="1"/>
</dbReference>
<dbReference type="InterPro" id="IPR025997">
    <property type="entry name" value="SBP_2_dom"/>
</dbReference>
<dbReference type="InterPro" id="IPR028082">
    <property type="entry name" value="Peripla_BP_I"/>
</dbReference>
<dbReference type="InterPro" id="IPR010982">
    <property type="entry name" value="Lambda_DNA-bd_dom_sf"/>
</dbReference>
<dbReference type="RefSeq" id="WP_120353684.1">
    <property type="nucleotide sequence ID" value="NZ_RAQO01000004.1"/>
</dbReference>
<dbReference type="GO" id="GO:0055085">
    <property type="term" value="P:transmembrane transport"/>
    <property type="evidence" value="ECO:0007669"/>
    <property type="project" value="UniProtKB-ARBA"/>
</dbReference>
<dbReference type="GO" id="GO:0000976">
    <property type="term" value="F:transcription cis-regulatory region binding"/>
    <property type="evidence" value="ECO:0007669"/>
    <property type="project" value="TreeGrafter"/>
</dbReference>
<evidence type="ECO:0000259" key="4">
    <source>
        <dbReference type="PROSITE" id="PS50932"/>
    </source>
</evidence>
<dbReference type="Gene3D" id="3.40.50.2300">
    <property type="match status" value="2"/>
</dbReference>
<dbReference type="PANTHER" id="PTHR30146">
    <property type="entry name" value="LACI-RELATED TRANSCRIPTIONAL REPRESSOR"/>
    <property type="match status" value="1"/>
</dbReference>
<dbReference type="Pfam" id="PF00356">
    <property type="entry name" value="LacI"/>
    <property type="match status" value="1"/>
</dbReference>
<evidence type="ECO:0000256" key="2">
    <source>
        <dbReference type="ARBA" id="ARBA00023125"/>
    </source>
</evidence>
<dbReference type="OrthoDB" id="6619319at2"/>